<dbReference type="InterPro" id="IPR007016">
    <property type="entry name" value="O-antigen_ligase-rel_domated"/>
</dbReference>
<dbReference type="InterPro" id="IPR051533">
    <property type="entry name" value="WaaL-like"/>
</dbReference>
<evidence type="ECO:0000256" key="3">
    <source>
        <dbReference type="ARBA" id="ARBA00022989"/>
    </source>
</evidence>
<feature type="transmembrane region" description="Helical" evidence="5">
    <location>
        <begin position="93"/>
        <end position="113"/>
    </location>
</feature>
<dbReference type="PANTHER" id="PTHR37422:SF17">
    <property type="entry name" value="O-ANTIGEN LIGASE"/>
    <property type="match status" value="1"/>
</dbReference>
<evidence type="ECO:0000256" key="4">
    <source>
        <dbReference type="ARBA" id="ARBA00023136"/>
    </source>
</evidence>
<feature type="transmembrane region" description="Helical" evidence="5">
    <location>
        <begin position="374"/>
        <end position="395"/>
    </location>
</feature>
<dbReference type="PANTHER" id="PTHR37422">
    <property type="entry name" value="TEICHURONIC ACID BIOSYNTHESIS PROTEIN TUAE"/>
    <property type="match status" value="1"/>
</dbReference>
<comment type="subcellular location">
    <subcellularLocation>
        <location evidence="1">Membrane</location>
        <topology evidence="1">Multi-pass membrane protein</topology>
    </subcellularLocation>
</comment>
<feature type="transmembrane region" description="Helical" evidence="5">
    <location>
        <begin position="402"/>
        <end position="418"/>
    </location>
</feature>
<reference evidence="7 9" key="1">
    <citation type="journal article" date="2021" name="Int. J. Syst. Evol. Microbiol.">
        <title>Amazonocrinis nigriterrae gen. nov., sp. nov., Atlanticothrix silvestris gen. nov., sp. nov. and Dendronalium phyllosphericum gen. nov., sp. nov., nostocacean cyanobacteria from Brazilian environments.</title>
        <authorList>
            <person name="Alvarenga D.O."/>
            <person name="Andreote A.P.D."/>
            <person name="Branco L.H.Z."/>
            <person name="Delbaje E."/>
            <person name="Cruz R.B."/>
            <person name="Varani A.M."/>
            <person name="Fiore M.F."/>
        </authorList>
    </citation>
    <scope>NUCLEOTIDE SEQUENCE [LARGE SCALE GENOMIC DNA]</scope>
    <source>
        <strain evidence="7 9">CENA67</strain>
    </source>
</reference>
<keyword evidence="9" id="KW-1185">Reference proteome</keyword>
<comment type="caution">
    <text evidence="7">The sequence shown here is derived from an EMBL/GenBank/DDBJ whole genome shotgun (WGS) entry which is preliminary data.</text>
</comment>
<evidence type="ECO:0000313" key="8">
    <source>
        <dbReference type="EMBL" id="MBH8562406.1"/>
    </source>
</evidence>
<sequence length="432" mass="49622">MLELPFWLILLSWSFLPSTQTSLFTIESIPISLKDLLIIPIAGFYFLLQVKNKHPINTRLKHWHHYLPLFTVVLLIYAATSIQWSGMDKSNCMAMLYTLVLTGSACLLAYYLIAKIKFTSLHSFLWRLTIFVALVGLLYTAQSFFSLGWTTLNDSQGNDFGIQRVRGPLFGSTTGYFMLVPALGFAIDEILQNPSKRLLKLSIVFSLLLTIISLGSRSAFILLSVLLTCLVLFIKNRKYAVISLAIVLIVTTSTMLLFYSRAKTDRLQSLEDTSRQDTYLTSFQIIENRSELTNIFGSGYGSYWPWYIPDTQNPRETGQYFDLVWNPYGSLLYHPHSTFLLCIVELGLPGLIYFAFIWFILVKLLFENFRGARYPIFFCAIFTSGFSMFFDFFLFKATTVSTLWWMFLFGALCLNYGVSASQRQHKIISYQR</sequence>
<evidence type="ECO:0000313" key="7">
    <source>
        <dbReference type="EMBL" id="MBH8562373.1"/>
    </source>
</evidence>
<evidence type="ECO:0000256" key="2">
    <source>
        <dbReference type="ARBA" id="ARBA00022692"/>
    </source>
</evidence>
<dbReference type="EMBL" id="JAECZC010000012">
    <property type="protein sequence ID" value="MBH8562406.1"/>
    <property type="molecule type" value="Genomic_DNA"/>
</dbReference>
<evidence type="ECO:0000256" key="5">
    <source>
        <dbReference type="SAM" id="Phobius"/>
    </source>
</evidence>
<proteinExistence type="predicted"/>
<evidence type="ECO:0000313" key="9">
    <source>
        <dbReference type="Proteomes" id="UP000632766"/>
    </source>
</evidence>
<feature type="transmembrane region" description="Helical" evidence="5">
    <location>
        <begin position="69"/>
        <end position="87"/>
    </location>
</feature>
<feature type="transmembrane region" description="Helical" evidence="5">
    <location>
        <begin position="339"/>
        <end position="362"/>
    </location>
</feature>
<feature type="transmembrane region" description="Helical" evidence="5">
    <location>
        <begin position="203"/>
        <end position="233"/>
    </location>
</feature>
<dbReference type="AlphaFoldDB" id="A0A8J7L7J6"/>
<feature type="domain" description="O-antigen ligase-related" evidence="6">
    <location>
        <begin position="204"/>
        <end position="354"/>
    </location>
</feature>
<keyword evidence="3 5" id="KW-1133">Transmembrane helix</keyword>
<protein>
    <submittedName>
        <fullName evidence="7">O-antigen ligase family protein</fullName>
    </submittedName>
</protein>
<keyword evidence="2 5" id="KW-0812">Transmembrane</keyword>
<evidence type="ECO:0000259" key="6">
    <source>
        <dbReference type="Pfam" id="PF04932"/>
    </source>
</evidence>
<accession>A0A8J7L7J6</accession>
<keyword evidence="4 5" id="KW-0472">Membrane</keyword>
<evidence type="ECO:0000256" key="1">
    <source>
        <dbReference type="ARBA" id="ARBA00004141"/>
    </source>
</evidence>
<feature type="transmembrane region" description="Helical" evidence="5">
    <location>
        <begin position="125"/>
        <end position="149"/>
    </location>
</feature>
<keyword evidence="7" id="KW-0436">Ligase</keyword>
<organism evidence="7 9">
    <name type="scientific">Amazonocrinis nigriterrae CENA67</name>
    <dbReference type="NCBI Taxonomy" id="2794033"/>
    <lineage>
        <taxon>Bacteria</taxon>
        <taxon>Bacillati</taxon>
        <taxon>Cyanobacteriota</taxon>
        <taxon>Cyanophyceae</taxon>
        <taxon>Nostocales</taxon>
        <taxon>Nostocaceae</taxon>
        <taxon>Amazonocrinis</taxon>
        <taxon>Amazonocrinis nigriterrae</taxon>
    </lineage>
</organism>
<feature type="transmembrane region" description="Helical" evidence="5">
    <location>
        <begin position="31"/>
        <end position="48"/>
    </location>
</feature>
<gene>
    <name evidence="7" type="ORF">I8748_09335</name>
    <name evidence="8" type="ORF">I8748_09510</name>
</gene>
<dbReference type="Proteomes" id="UP000632766">
    <property type="component" value="Unassembled WGS sequence"/>
</dbReference>
<dbReference type="GO" id="GO:0016874">
    <property type="term" value="F:ligase activity"/>
    <property type="evidence" value="ECO:0007669"/>
    <property type="project" value="UniProtKB-KW"/>
</dbReference>
<dbReference type="RefSeq" id="WP_198124329.1">
    <property type="nucleotide sequence ID" value="NZ_JAECZC010000012.1"/>
</dbReference>
<feature type="transmembrane region" description="Helical" evidence="5">
    <location>
        <begin position="239"/>
        <end position="259"/>
    </location>
</feature>
<name>A0A8J7L7J6_9NOST</name>
<dbReference type="EMBL" id="JAECZC010000012">
    <property type="protein sequence ID" value="MBH8562373.1"/>
    <property type="molecule type" value="Genomic_DNA"/>
</dbReference>
<dbReference type="GO" id="GO:0016020">
    <property type="term" value="C:membrane"/>
    <property type="evidence" value="ECO:0007669"/>
    <property type="project" value="UniProtKB-SubCell"/>
</dbReference>
<dbReference type="Pfam" id="PF04932">
    <property type="entry name" value="Wzy_C"/>
    <property type="match status" value="1"/>
</dbReference>